<sequence>MVVTMANLELLEPSSRMWQIMCYQTVSMWRIQPLTNTRQKLLLLLVQRI</sequence>
<organism evidence="1">
    <name type="scientific">Rhizophora mucronata</name>
    <name type="common">Asiatic mangrove</name>
    <dbReference type="NCBI Taxonomy" id="61149"/>
    <lineage>
        <taxon>Eukaryota</taxon>
        <taxon>Viridiplantae</taxon>
        <taxon>Streptophyta</taxon>
        <taxon>Embryophyta</taxon>
        <taxon>Tracheophyta</taxon>
        <taxon>Spermatophyta</taxon>
        <taxon>Magnoliopsida</taxon>
        <taxon>eudicotyledons</taxon>
        <taxon>Gunneridae</taxon>
        <taxon>Pentapetalae</taxon>
        <taxon>rosids</taxon>
        <taxon>fabids</taxon>
        <taxon>Malpighiales</taxon>
        <taxon>Rhizophoraceae</taxon>
        <taxon>Rhizophora</taxon>
    </lineage>
</organism>
<protein>
    <submittedName>
        <fullName evidence="1">Uncharacterized protein</fullName>
    </submittedName>
</protein>
<reference evidence="1" key="1">
    <citation type="submission" date="2018-02" db="EMBL/GenBank/DDBJ databases">
        <title>Rhizophora mucronata_Transcriptome.</title>
        <authorList>
            <person name="Meera S.P."/>
            <person name="Sreeshan A."/>
            <person name="Augustine A."/>
        </authorList>
    </citation>
    <scope>NUCLEOTIDE SEQUENCE</scope>
    <source>
        <tissue evidence="1">Leaf</tissue>
    </source>
</reference>
<accession>A0A2P2NK45</accession>
<evidence type="ECO:0000313" key="1">
    <source>
        <dbReference type="EMBL" id="MBX42804.1"/>
    </source>
</evidence>
<proteinExistence type="predicted"/>
<name>A0A2P2NK45_RHIMU</name>
<dbReference type="EMBL" id="GGEC01062320">
    <property type="protein sequence ID" value="MBX42804.1"/>
    <property type="molecule type" value="Transcribed_RNA"/>
</dbReference>
<dbReference type="AlphaFoldDB" id="A0A2P2NK45"/>